<dbReference type="PROSITE" id="PS50850">
    <property type="entry name" value="MFS"/>
    <property type="match status" value="1"/>
</dbReference>
<dbReference type="GO" id="GO:0022857">
    <property type="term" value="F:transmembrane transporter activity"/>
    <property type="evidence" value="ECO:0007669"/>
    <property type="project" value="InterPro"/>
</dbReference>
<evidence type="ECO:0000259" key="7">
    <source>
        <dbReference type="PROSITE" id="PS50850"/>
    </source>
</evidence>
<feature type="transmembrane region" description="Helical" evidence="6">
    <location>
        <begin position="362"/>
        <end position="379"/>
    </location>
</feature>
<dbReference type="GO" id="GO:0016020">
    <property type="term" value="C:membrane"/>
    <property type="evidence" value="ECO:0007669"/>
    <property type="project" value="UniProtKB-SubCell"/>
</dbReference>
<feature type="transmembrane region" description="Helical" evidence="6">
    <location>
        <begin position="160"/>
        <end position="181"/>
    </location>
</feature>
<dbReference type="CDD" id="cd17476">
    <property type="entry name" value="MFS_Amf1_MDR_like"/>
    <property type="match status" value="1"/>
</dbReference>
<feature type="transmembrane region" description="Helical" evidence="6">
    <location>
        <begin position="297"/>
        <end position="318"/>
    </location>
</feature>
<dbReference type="SUPFAM" id="SSF103473">
    <property type="entry name" value="MFS general substrate transporter"/>
    <property type="match status" value="1"/>
</dbReference>
<feature type="transmembrane region" description="Helical" evidence="6">
    <location>
        <begin position="32"/>
        <end position="55"/>
    </location>
</feature>
<dbReference type="PANTHER" id="PTHR42718:SF41">
    <property type="entry name" value="MFS TRANSPORTER OF UNKOWN SPECIFICITY (AFU_ORTHOLOGUE AFUA_5G09940)-RELATED"/>
    <property type="match status" value="1"/>
</dbReference>
<keyword evidence="4 6" id="KW-0472">Membrane</keyword>
<feature type="transmembrane region" description="Helical" evidence="6">
    <location>
        <begin position="330"/>
        <end position="355"/>
    </location>
</feature>
<reference evidence="8" key="1">
    <citation type="submission" date="2015-01" db="EMBL/GenBank/DDBJ databases">
        <authorList>
            <person name="Durling Mikael"/>
        </authorList>
    </citation>
    <scope>NUCLEOTIDE SEQUENCE</scope>
</reference>
<feature type="transmembrane region" description="Helical" evidence="6">
    <location>
        <begin position="391"/>
        <end position="412"/>
    </location>
</feature>
<evidence type="ECO:0000313" key="8">
    <source>
        <dbReference type="EMBL" id="CEO55241.1"/>
    </source>
</evidence>
<proteinExistence type="predicted"/>
<comment type="subcellular location">
    <subcellularLocation>
        <location evidence="1">Membrane</location>
        <topology evidence="1">Multi-pass membrane protein</topology>
    </subcellularLocation>
</comment>
<feature type="transmembrane region" description="Helical" evidence="6">
    <location>
        <begin position="465"/>
        <end position="484"/>
    </location>
</feature>
<feature type="transmembrane region" description="Helical" evidence="6">
    <location>
        <begin position="219"/>
        <end position="239"/>
    </location>
</feature>
<evidence type="ECO:0000256" key="2">
    <source>
        <dbReference type="ARBA" id="ARBA00022692"/>
    </source>
</evidence>
<dbReference type="InterPro" id="IPR036259">
    <property type="entry name" value="MFS_trans_sf"/>
</dbReference>
<dbReference type="AlphaFoldDB" id="A0A0B7KKN2"/>
<dbReference type="InterPro" id="IPR020846">
    <property type="entry name" value="MFS_dom"/>
</dbReference>
<feature type="transmembrane region" description="Helical" evidence="6">
    <location>
        <begin position="128"/>
        <end position="148"/>
    </location>
</feature>
<accession>A0A0B7KKN2</accession>
<name>A0A0B7KKN2_BIOOC</name>
<dbReference type="EMBL" id="CDPU01000050">
    <property type="protein sequence ID" value="CEO55241.1"/>
    <property type="molecule type" value="Genomic_DNA"/>
</dbReference>
<evidence type="ECO:0000256" key="1">
    <source>
        <dbReference type="ARBA" id="ARBA00004141"/>
    </source>
</evidence>
<feature type="region of interest" description="Disordered" evidence="5">
    <location>
        <begin position="1"/>
        <end position="21"/>
    </location>
</feature>
<evidence type="ECO:0000256" key="6">
    <source>
        <dbReference type="SAM" id="Phobius"/>
    </source>
</evidence>
<feature type="transmembrane region" description="Helical" evidence="6">
    <location>
        <begin position="67"/>
        <end position="86"/>
    </location>
</feature>
<protein>
    <recommendedName>
        <fullName evidence="7">Major facilitator superfamily (MFS) profile domain-containing protein</fullName>
    </recommendedName>
</protein>
<sequence length="509" mass="54416">MTSTETTAAEPAQNDAPGQRQAELSTAKKVELIAAMTSIQLVQMIPFGAGIAATLPIADDLKLHRDVATWIAASYPLTQGAFVLAGGRIGSMFGHKRTLICAGAWWVLWHLVSGFMRNIIGLSFCRGLAGAGGAFMVPNSVALLAINIPPGKMRNIAMGLFGAMAPIGAAGGSVFGALFAQLTHWKWLFFFLAMLGAVVFSLSAWVTPTDHLPTRGSGSIDWLGAYLGIGGLILFNFVWNSYTNLFPGQAPSAGWDEAYEYALLIVSVVHLAAFVFWEKNGAKDPILPFDIWTAPSFVSLITVSLLSFMAFGVLLWYINVWLLTVRNWTVLLSSAALVPLTVLGAVAAILSAWLIPRLSAQYILAIGALCVTVSITLVATMPAQQSYWPQLFPAAVLMAFCPDFIFTAAQIIASNSVKRHQQGIAGSLIGTIITYGQSIGLGFAGTVERYSTGGEDDLVKGYRHALYFAIGLGVAALVLDLLFVRVAADTQEGWDEEVNDKAQEGSEEA</sequence>
<organism evidence="8">
    <name type="scientific">Bionectria ochroleuca</name>
    <name type="common">Gliocladium roseum</name>
    <dbReference type="NCBI Taxonomy" id="29856"/>
    <lineage>
        <taxon>Eukaryota</taxon>
        <taxon>Fungi</taxon>
        <taxon>Dikarya</taxon>
        <taxon>Ascomycota</taxon>
        <taxon>Pezizomycotina</taxon>
        <taxon>Sordariomycetes</taxon>
        <taxon>Hypocreomycetidae</taxon>
        <taxon>Hypocreales</taxon>
        <taxon>Bionectriaceae</taxon>
        <taxon>Clonostachys</taxon>
    </lineage>
</organism>
<gene>
    <name evidence="8" type="ORF">BN869_000011299_1</name>
</gene>
<dbReference type="Pfam" id="PF07690">
    <property type="entry name" value="MFS_1"/>
    <property type="match status" value="1"/>
</dbReference>
<keyword evidence="2 6" id="KW-0812">Transmembrane</keyword>
<evidence type="ECO:0000256" key="4">
    <source>
        <dbReference type="ARBA" id="ARBA00023136"/>
    </source>
</evidence>
<feature type="transmembrane region" description="Helical" evidence="6">
    <location>
        <begin position="187"/>
        <end position="207"/>
    </location>
</feature>
<feature type="transmembrane region" description="Helical" evidence="6">
    <location>
        <begin position="259"/>
        <end position="277"/>
    </location>
</feature>
<dbReference type="PANTHER" id="PTHR42718">
    <property type="entry name" value="MAJOR FACILITATOR SUPERFAMILY MULTIDRUG TRANSPORTER MFSC"/>
    <property type="match status" value="1"/>
</dbReference>
<feature type="domain" description="Major facilitator superfamily (MFS) profile" evidence="7">
    <location>
        <begin position="32"/>
        <end position="488"/>
    </location>
</feature>
<evidence type="ECO:0000256" key="5">
    <source>
        <dbReference type="SAM" id="MobiDB-lite"/>
    </source>
</evidence>
<keyword evidence="3 6" id="KW-1133">Transmembrane helix</keyword>
<dbReference type="Gene3D" id="1.20.1720.10">
    <property type="entry name" value="Multidrug resistance protein D"/>
    <property type="match status" value="1"/>
</dbReference>
<evidence type="ECO:0000256" key="3">
    <source>
        <dbReference type="ARBA" id="ARBA00022989"/>
    </source>
</evidence>
<dbReference type="Gene3D" id="1.20.1250.20">
    <property type="entry name" value="MFS general substrate transporter like domains"/>
    <property type="match status" value="1"/>
</dbReference>
<feature type="transmembrane region" description="Helical" evidence="6">
    <location>
        <begin position="424"/>
        <end position="445"/>
    </location>
</feature>
<dbReference type="InterPro" id="IPR011701">
    <property type="entry name" value="MFS"/>
</dbReference>